<keyword evidence="3 7" id="KW-0489">Methyltransferase</keyword>
<dbReference type="Proteomes" id="UP000236752">
    <property type="component" value="Unassembled WGS sequence"/>
</dbReference>
<dbReference type="InterPro" id="IPR000780">
    <property type="entry name" value="CheR_MeTrfase"/>
</dbReference>
<dbReference type="EC" id="2.1.1.80" evidence="2"/>
<keyword evidence="8" id="KW-1185">Reference proteome</keyword>
<dbReference type="PRINTS" id="PR00996">
    <property type="entry name" value="CHERMTFRASE"/>
</dbReference>
<comment type="catalytic activity">
    <reaction evidence="1">
        <text>L-glutamyl-[protein] + S-adenosyl-L-methionine = [protein]-L-glutamate 5-O-methyl ester + S-adenosyl-L-homocysteine</text>
        <dbReference type="Rhea" id="RHEA:24452"/>
        <dbReference type="Rhea" id="RHEA-COMP:10208"/>
        <dbReference type="Rhea" id="RHEA-COMP:10311"/>
        <dbReference type="ChEBI" id="CHEBI:29973"/>
        <dbReference type="ChEBI" id="CHEBI:57856"/>
        <dbReference type="ChEBI" id="CHEBI:59789"/>
        <dbReference type="ChEBI" id="CHEBI:82795"/>
        <dbReference type="EC" id="2.1.1.80"/>
    </reaction>
</comment>
<proteinExistence type="predicted"/>
<keyword evidence="4 7" id="KW-0808">Transferase</keyword>
<dbReference type="GO" id="GO:0032259">
    <property type="term" value="P:methylation"/>
    <property type="evidence" value="ECO:0007669"/>
    <property type="project" value="UniProtKB-KW"/>
</dbReference>
<dbReference type="Gene3D" id="1.10.155.10">
    <property type="entry name" value="Chemotaxis receptor methyltransferase CheR, N-terminal domain"/>
    <property type="match status" value="1"/>
</dbReference>
<dbReference type="PROSITE" id="PS50123">
    <property type="entry name" value="CHER"/>
    <property type="match status" value="1"/>
</dbReference>
<protein>
    <recommendedName>
        <fullName evidence="2">protein-glutamate O-methyltransferase</fullName>
        <ecNumber evidence="2">2.1.1.80</ecNumber>
    </recommendedName>
</protein>
<evidence type="ECO:0000256" key="5">
    <source>
        <dbReference type="ARBA" id="ARBA00022691"/>
    </source>
</evidence>
<dbReference type="RefSeq" id="WP_103908491.1">
    <property type="nucleotide sequence ID" value="NZ_FNUZ01000001.1"/>
</dbReference>
<dbReference type="SUPFAM" id="SSF47757">
    <property type="entry name" value="Chemotaxis receptor methyltransferase CheR, N-terminal domain"/>
    <property type="match status" value="1"/>
</dbReference>
<evidence type="ECO:0000256" key="1">
    <source>
        <dbReference type="ARBA" id="ARBA00001541"/>
    </source>
</evidence>
<organism evidence="7 8">
    <name type="scientific">Thalassococcus halodurans</name>
    <dbReference type="NCBI Taxonomy" id="373675"/>
    <lineage>
        <taxon>Bacteria</taxon>
        <taxon>Pseudomonadati</taxon>
        <taxon>Pseudomonadota</taxon>
        <taxon>Alphaproteobacteria</taxon>
        <taxon>Rhodobacterales</taxon>
        <taxon>Roseobacteraceae</taxon>
        <taxon>Thalassococcus</taxon>
    </lineage>
</organism>
<dbReference type="Pfam" id="PF01739">
    <property type="entry name" value="CheR"/>
    <property type="match status" value="1"/>
</dbReference>
<evidence type="ECO:0000313" key="8">
    <source>
        <dbReference type="Proteomes" id="UP000236752"/>
    </source>
</evidence>
<sequence length="268" mass="30952">MIVTDQPAYDAIRDWLSSRCGITFPEHKSAVLRQRLARVNQSFSYKDLNDLAHGLLEEQKEDVQLAVMHAASTNHTYFFREPEVLDRFRKIVMPYLQKKREMRIWSAAASSGDEAYTVAVMIAEEFGEEALSRLNILGTDISGPVVEQAEQGVYQLKQLDKTERRLVQKYFTALNPNTFAVKDLLKSCCTFRRMNLKAQPYPFNNPFQVVFCRNILYYFDRDDQRATLEAIYEVTEPGGYLVTSVTESIRDLDTRWESVATGIHRRAE</sequence>
<dbReference type="PANTHER" id="PTHR24422">
    <property type="entry name" value="CHEMOTAXIS PROTEIN METHYLTRANSFERASE"/>
    <property type="match status" value="1"/>
</dbReference>
<evidence type="ECO:0000256" key="4">
    <source>
        <dbReference type="ARBA" id="ARBA00022679"/>
    </source>
</evidence>
<dbReference type="SMART" id="SM00138">
    <property type="entry name" value="MeTrc"/>
    <property type="match status" value="1"/>
</dbReference>
<evidence type="ECO:0000256" key="3">
    <source>
        <dbReference type="ARBA" id="ARBA00022603"/>
    </source>
</evidence>
<dbReference type="CDD" id="cd02440">
    <property type="entry name" value="AdoMet_MTases"/>
    <property type="match status" value="1"/>
</dbReference>
<reference evidence="7 8" key="1">
    <citation type="submission" date="2016-10" db="EMBL/GenBank/DDBJ databases">
        <authorList>
            <person name="de Groot N.N."/>
        </authorList>
    </citation>
    <scope>NUCLEOTIDE SEQUENCE [LARGE SCALE GENOMIC DNA]</scope>
    <source>
        <strain evidence="7 8">DSM 26915</strain>
    </source>
</reference>
<dbReference type="InterPro" id="IPR050903">
    <property type="entry name" value="Bact_Chemotaxis_MeTrfase"/>
</dbReference>
<dbReference type="OrthoDB" id="9816309at2"/>
<dbReference type="AlphaFoldDB" id="A0A1H5S2Z3"/>
<keyword evidence="5" id="KW-0949">S-adenosyl-L-methionine</keyword>
<dbReference type="GO" id="GO:0008983">
    <property type="term" value="F:protein-glutamate O-methyltransferase activity"/>
    <property type="evidence" value="ECO:0007669"/>
    <property type="project" value="UniProtKB-EC"/>
</dbReference>
<evidence type="ECO:0000259" key="6">
    <source>
        <dbReference type="PROSITE" id="PS50123"/>
    </source>
</evidence>
<feature type="domain" description="CheR-type methyltransferase" evidence="6">
    <location>
        <begin position="1"/>
        <end position="268"/>
    </location>
</feature>
<dbReference type="InterPro" id="IPR036804">
    <property type="entry name" value="CheR_N_sf"/>
</dbReference>
<dbReference type="InterPro" id="IPR029063">
    <property type="entry name" value="SAM-dependent_MTases_sf"/>
</dbReference>
<dbReference type="PANTHER" id="PTHR24422:SF10">
    <property type="entry name" value="CHEMOTAXIS PROTEIN METHYLTRANSFERASE 2"/>
    <property type="match status" value="1"/>
</dbReference>
<dbReference type="SUPFAM" id="SSF53335">
    <property type="entry name" value="S-adenosyl-L-methionine-dependent methyltransferases"/>
    <property type="match status" value="1"/>
</dbReference>
<evidence type="ECO:0000313" key="7">
    <source>
        <dbReference type="EMBL" id="SEF44258.1"/>
    </source>
</evidence>
<gene>
    <name evidence="7" type="ORF">SAMN04488045_0064</name>
</gene>
<accession>A0A1H5S2Z3</accession>
<dbReference type="Gene3D" id="3.40.50.150">
    <property type="entry name" value="Vaccinia Virus protein VP39"/>
    <property type="match status" value="1"/>
</dbReference>
<dbReference type="InterPro" id="IPR022642">
    <property type="entry name" value="CheR_C"/>
</dbReference>
<name>A0A1H5S2Z3_9RHOB</name>
<dbReference type="EMBL" id="FNUZ01000001">
    <property type="protein sequence ID" value="SEF44258.1"/>
    <property type="molecule type" value="Genomic_DNA"/>
</dbReference>
<evidence type="ECO:0000256" key="2">
    <source>
        <dbReference type="ARBA" id="ARBA00012534"/>
    </source>
</evidence>